<dbReference type="GO" id="GO:0005737">
    <property type="term" value="C:cytoplasm"/>
    <property type="evidence" value="ECO:0007669"/>
    <property type="project" value="TreeGrafter"/>
</dbReference>
<keyword evidence="4" id="KW-0418">Kinase</keyword>
<keyword evidence="5" id="KW-1185">Reference proteome</keyword>
<dbReference type="Gene3D" id="1.10.510.10">
    <property type="entry name" value="Transferase(Phosphotransferase) domain 1"/>
    <property type="match status" value="1"/>
</dbReference>
<dbReference type="PROSITE" id="PS50011">
    <property type="entry name" value="PROTEIN_KINASE_DOM"/>
    <property type="match status" value="1"/>
</dbReference>
<dbReference type="Proteomes" id="UP001163846">
    <property type="component" value="Unassembled WGS sequence"/>
</dbReference>
<name>A0AA38P6T3_9AGAR</name>
<dbReference type="PANTHER" id="PTHR24346:SF30">
    <property type="entry name" value="MATERNAL EMBRYONIC LEUCINE ZIPPER KINASE"/>
    <property type="match status" value="1"/>
</dbReference>
<evidence type="ECO:0000256" key="1">
    <source>
        <dbReference type="ARBA" id="ARBA00022741"/>
    </source>
</evidence>
<protein>
    <submittedName>
        <fullName evidence="4">Kinase-like domain-containing protein</fullName>
    </submittedName>
</protein>
<dbReference type="InterPro" id="IPR000719">
    <property type="entry name" value="Prot_kinase_dom"/>
</dbReference>
<comment type="caution">
    <text evidence="4">The sequence shown here is derived from an EMBL/GenBank/DDBJ whole genome shotgun (WGS) entry which is preliminary data.</text>
</comment>
<dbReference type="GO" id="GO:0005524">
    <property type="term" value="F:ATP binding"/>
    <property type="evidence" value="ECO:0007669"/>
    <property type="project" value="UniProtKB-KW"/>
</dbReference>
<dbReference type="AlphaFoldDB" id="A0AA38P6T3"/>
<evidence type="ECO:0000256" key="2">
    <source>
        <dbReference type="ARBA" id="ARBA00022840"/>
    </source>
</evidence>
<keyword evidence="2" id="KW-0067">ATP-binding</keyword>
<evidence type="ECO:0000259" key="3">
    <source>
        <dbReference type="PROSITE" id="PS50011"/>
    </source>
</evidence>
<keyword evidence="4" id="KW-0808">Transferase</keyword>
<sequence length="347" mass="40220">MMRPRYRPGWEPSYDRKDPLEQFGAENGQRMIHAYIMDALRISDSLVVTLKRVKLFPNFDTGEEHRIATFFSDEANGNNVNPRNHCVRVIEVSPVPGEEDNEKILVMKWMRPVMNPRFWTVGEGIQFFREMIEGLQFMHENNVAHRDCSMNNMAMDATSMYTRPYHPIKPKKRYDWTGKALHHSRTRRPPRYYLIDFGHSRMYDSSQSRPLEYALRAGGYTPPEGLEGIPCDPFAMDVFLLGNLIWTVFLDGDPHMYEPGVSGFEFLRPLVVDMIRDDPDKRPTMDEVASRFSEIVGGLSWWKVCSRAVKRSEFVVTKPFRGGYHVLWTGAMVLLGRDAIPCPEPLH</sequence>
<reference evidence="4" key="1">
    <citation type="submission" date="2022-08" db="EMBL/GenBank/DDBJ databases">
        <authorList>
            <consortium name="DOE Joint Genome Institute"/>
            <person name="Min B."/>
            <person name="Riley R."/>
            <person name="Sierra-Patev S."/>
            <person name="Naranjo-Ortiz M."/>
            <person name="Looney B."/>
            <person name="Konkel Z."/>
            <person name="Slot J.C."/>
            <person name="Sakamoto Y."/>
            <person name="Steenwyk J.L."/>
            <person name="Rokas A."/>
            <person name="Carro J."/>
            <person name="Camarero S."/>
            <person name="Ferreira P."/>
            <person name="Molpeceres G."/>
            <person name="Ruiz-Duenas F.J."/>
            <person name="Serrano A."/>
            <person name="Henrissat B."/>
            <person name="Drula E."/>
            <person name="Hughes K.W."/>
            <person name="Mata J.L."/>
            <person name="Ishikawa N.K."/>
            <person name="Vargas-Isla R."/>
            <person name="Ushijima S."/>
            <person name="Smith C.A."/>
            <person name="Ahrendt S."/>
            <person name="Andreopoulos W."/>
            <person name="He G."/>
            <person name="Labutti K."/>
            <person name="Lipzen A."/>
            <person name="Ng V."/>
            <person name="Sandor L."/>
            <person name="Barry K."/>
            <person name="Martinez A.T."/>
            <person name="Xiao Y."/>
            <person name="Gibbons J.G."/>
            <person name="Terashima K."/>
            <person name="Hibbett D.S."/>
            <person name="Grigoriev I.V."/>
        </authorList>
    </citation>
    <scope>NUCLEOTIDE SEQUENCE</scope>
    <source>
        <strain evidence="4">TFB9207</strain>
    </source>
</reference>
<evidence type="ECO:0000313" key="4">
    <source>
        <dbReference type="EMBL" id="KAJ3837398.1"/>
    </source>
</evidence>
<feature type="domain" description="Protein kinase" evidence="3">
    <location>
        <begin position="17"/>
        <end position="296"/>
    </location>
</feature>
<gene>
    <name evidence="4" type="ORF">F5878DRAFT_622519</name>
</gene>
<organism evidence="4 5">
    <name type="scientific">Lentinula raphanica</name>
    <dbReference type="NCBI Taxonomy" id="153919"/>
    <lineage>
        <taxon>Eukaryota</taxon>
        <taxon>Fungi</taxon>
        <taxon>Dikarya</taxon>
        <taxon>Basidiomycota</taxon>
        <taxon>Agaricomycotina</taxon>
        <taxon>Agaricomycetes</taxon>
        <taxon>Agaricomycetidae</taxon>
        <taxon>Agaricales</taxon>
        <taxon>Marasmiineae</taxon>
        <taxon>Omphalotaceae</taxon>
        <taxon>Lentinula</taxon>
    </lineage>
</organism>
<dbReference type="InterPro" id="IPR011009">
    <property type="entry name" value="Kinase-like_dom_sf"/>
</dbReference>
<dbReference type="PANTHER" id="PTHR24346">
    <property type="entry name" value="MAP/MICROTUBULE AFFINITY-REGULATING KINASE"/>
    <property type="match status" value="1"/>
</dbReference>
<proteinExistence type="predicted"/>
<dbReference type="GO" id="GO:0004674">
    <property type="term" value="F:protein serine/threonine kinase activity"/>
    <property type="evidence" value="ECO:0007669"/>
    <property type="project" value="TreeGrafter"/>
</dbReference>
<dbReference type="SUPFAM" id="SSF56112">
    <property type="entry name" value="Protein kinase-like (PK-like)"/>
    <property type="match status" value="1"/>
</dbReference>
<dbReference type="EMBL" id="MU806249">
    <property type="protein sequence ID" value="KAJ3837398.1"/>
    <property type="molecule type" value="Genomic_DNA"/>
</dbReference>
<keyword evidence="1" id="KW-0547">Nucleotide-binding</keyword>
<dbReference type="Pfam" id="PF00069">
    <property type="entry name" value="Pkinase"/>
    <property type="match status" value="1"/>
</dbReference>
<accession>A0AA38P6T3</accession>
<dbReference type="SMART" id="SM00220">
    <property type="entry name" value="S_TKc"/>
    <property type="match status" value="1"/>
</dbReference>
<evidence type="ECO:0000313" key="5">
    <source>
        <dbReference type="Proteomes" id="UP001163846"/>
    </source>
</evidence>
<dbReference type="GO" id="GO:0035556">
    <property type="term" value="P:intracellular signal transduction"/>
    <property type="evidence" value="ECO:0007669"/>
    <property type="project" value="TreeGrafter"/>
</dbReference>